<feature type="non-terminal residue" evidence="2">
    <location>
        <position position="1"/>
    </location>
</feature>
<protein>
    <submittedName>
        <fullName evidence="2">Uncharacterized protein</fullName>
    </submittedName>
</protein>
<sequence length="83" mass="9366">DIIARCNTCRCCFCFVTAHSAAFPASPSIYIGTYKVPRTIDEPMNDISWTSIKLLFCTLLHFYKCLLLNSVIMIFASPPNTVR</sequence>
<reference evidence="3" key="2">
    <citation type="submission" date="2015-01" db="EMBL/GenBank/DDBJ databases">
        <title>Evolutionary Origins and Diversification of the Mycorrhizal Mutualists.</title>
        <authorList>
            <consortium name="DOE Joint Genome Institute"/>
            <consortium name="Mycorrhizal Genomics Consortium"/>
            <person name="Kohler A."/>
            <person name="Kuo A."/>
            <person name="Nagy L.G."/>
            <person name="Floudas D."/>
            <person name="Copeland A."/>
            <person name="Barry K.W."/>
            <person name="Cichocki N."/>
            <person name="Veneault-Fourrey C."/>
            <person name="LaButti K."/>
            <person name="Lindquist E.A."/>
            <person name="Lipzen A."/>
            <person name="Lundell T."/>
            <person name="Morin E."/>
            <person name="Murat C."/>
            <person name="Riley R."/>
            <person name="Ohm R."/>
            <person name="Sun H."/>
            <person name="Tunlid A."/>
            <person name="Henrissat B."/>
            <person name="Grigoriev I.V."/>
            <person name="Hibbett D.S."/>
            <person name="Martin F."/>
        </authorList>
    </citation>
    <scope>NUCLEOTIDE SEQUENCE [LARGE SCALE GENOMIC DNA]</scope>
    <source>
        <strain evidence="3">Ve08.2h10</strain>
    </source>
</reference>
<feature type="transmembrane region" description="Helical" evidence="1">
    <location>
        <begin position="54"/>
        <end position="76"/>
    </location>
</feature>
<keyword evidence="3" id="KW-1185">Reference proteome</keyword>
<dbReference type="InParanoid" id="A0A0D0CDI8"/>
<accession>A0A0D0CDI8</accession>
<evidence type="ECO:0000256" key="1">
    <source>
        <dbReference type="SAM" id="Phobius"/>
    </source>
</evidence>
<reference evidence="2 3" key="1">
    <citation type="submission" date="2014-04" db="EMBL/GenBank/DDBJ databases">
        <authorList>
            <consortium name="DOE Joint Genome Institute"/>
            <person name="Kuo A."/>
            <person name="Kohler A."/>
            <person name="Jargeat P."/>
            <person name="Nagy L.G."/>
            <person name="Floudas D."/>
            <person name="Copeland A."/>
            <person name="Barry K.W."/>
            <person name="Cichocki N."/>
            <person name="Veneault-Fourrey C."/>
            <person name="LaButti K."/>
            <person name="Lindquist E.A."/>
            <person name="Lipzen A."/>
            <person name="Lundell T."/>
            <person name="Morin E."/>
            <person name="Murat C."/>
            <person name="Sun H."/>
            <person name="Tunlid A."/>
            <person name="Henrissat B."/>
            <person name="Grigoriev I.V."/>
            <person name="Hibbett D.S."/>
            <person name="Martin F."/>
            <person name="Nordberg H.P."/>
            <person name="Cantor M.N."/>
            <person name="Hua S.X."/>
        </authorList>
    </citation>
    <scope>NUCLEOTIDE SEQUENCE [LARGE SCALE GENOMIC DNA]</scope>
    <source>
        <strain evidence="2 3">Ve08.2h10</strain>
    </source>
</reference>
<dbReference type="Proteomes" id="UP000054538">
    <property type="component" value="Unassembled WGS sequence"/>
</dbReference>
<evidence type="ECO:0000313" key="2">
    <source>
        <dbReference type="EMBL" id="KIK80787.1"/>
    </source>
</evidence>
<feature type="non-terminal residue" evidence="2">
    <location>
        <position position="83"/>
    </location>
</feature>
<dbReference type="AlphaFoldDB" id="A0A0D0CDI8"/>
<dbReference type="EMBL" id="KN825933">
    <property type="protein sequence ID" value="KIK80787.1"/>
    <property type="molecule type" value="Genomic_DNA"/>
</dbReference>
<evidence type="ECO:0000313" key="3">
    <source>
        <dbReference type="Proteomes" id="UP000054538"/>
    </source>
</evidence>
<organism evidence="2 3">
    <name type="scientific">Paxillus rubicundulus Ve08.2h10</name>
    <dbReference type="NCBI Taxonomy" id="930991"/>
    <lineage>
        <taxon>Eukaryota</taxon>
        <taxon>Fungi</taxon>
        <taxon>Dikarya</taxon>
        <taxon>Basidiomycota</taxon>
        <taxon>Agaricomycotina</taxon>
        <taxon>Agaricomycetes</taxon>
        <taxon>Agaricomycetidae</taxon>
        <taxon>Boletales</taxon>
        <taxon>Paxilineae</taxon>
        <taxon>Paxillaceae</taxon>
        <taxon>Paxillus</taxon>
    </lineage>
</organism>
<keyword evidence="1" id="KW-0472">Membrane</keyword>
<dbReference type="HOGENOM" id="CLU_2549223_0_0_1"/>
<proteinExistence type="predicted"/>
<keyword evidence="1" id="KW-1133">Transmembrane helix</keyword>
<keyword evidence="1" id="KW-0812">Transmembrane</keyword>
<gene>
    <name evidence="2" type="ORF">PAXRUDRAFT_764469</name>
</gene>
<name>A0A0D0CDI8_9AGAM</name>